<keyword evidence="4" id="KW-0597">Phosphoprotein</keyword>
<dbReference type="Proteomes" id="UP001549921">
    <property type="component" value="Unassembled WGS sequence"/>
</dbReference>
<keyword evidence="10" id="KW-1185">Reference proteome</keyword>
<dbReference type="GO" id="GO:0030154">
    <property type="term" value="P:cell differentiation"/>
    <property type="evidence" value="ECO:0007669"/>
    <property type="project" value="UniProtKB-KW"/>
</dbReference>
<evidence type="ECO:0000256" key="4">
    <source>
        <dbReference type="ARBA" id="ARBA00022553"/>
    </source>
</evidence>
<reference evidence="10 11" key="1">
    <citation type="submission" date="2024-06" db="EMBL/GenBank/DDBJ databases">
        <title>A chromosome-level genome assembly of beet webworm, Loxostege sticticalis.</title>
        <authorList>
            <person name="Zhang Y."/>
        </authorList>
    </citation>
    <scope>NUCLEOTIDE SEQUENCE [LARGE SCALE GENOMIC DNA]</scope>
    <source>
        <strain evidence="9">AQ026</strain>
        <strain evidence="8">AQ028</strain>
        <tissue evidence="8">Male pupae</tissue>
        <tissue evidence="9">Whole body</tissue>
    </source>
</reference>
<keyword evidence="3" id="KW-0217">Developmental protein</keyword>
<evidence type="ECO:0000256" key="6">
    <source>
        <dbReference type="ARBA" id="ARBA00022871"/>
    </source>
</evidence>
<evidence type="ECO:0000256" key="2">
    <source>
        <dbReference type="ARBA" id="ARBA00022245"/>
    </source>
</evidence>
<feature type="region of interest" description="Disordered" evidence="7">
    <location>
        <begin position="1"/>
        <end position="80"/>
    </location>
</feature>
<keyword evidence="5" id="KW-0221">Differentiation</keyword>
<comment type="caution">
    <text evidence="8">The sequence shown here is derived from an EMBL/GenBank/DDBJ whole genome shotgun (WGS) entry which is preliminary data.</text>
</comment>
<proteinExistence type="predicted"/>
<organism evidence="8 11">
    <name type="scientific">Loxostege sticticalis</name>
    <name type="common">Beet webworm moth</name>
    <dbReference type="NCBI Taxonomy" id="481309"/>
    <lineage>
        <taxon>Eukaryota</taxon>
        <taxon>Metazoa</taxon>
        <taxon>Ecdysozoa</taxon>
        <taxon>Arthropoda</taxon>
        <taxon>Hexapoda</taxon>
        <taxon>Insecta</taxon>
        <taxon>Pterygota</taxon>
        <taxon>Neoptera</taxon>
        <taxon>Endopterygota</taxon>
        <taxon>Lepidoptera</taxon>
        <taxon>Glossata</taxon>
        <taxon>Ditrysia</taxon>
        <taxon>Pyraloidea</taxon>
        <taxon>Crambidae</taxon>
        <taxon>Pyraustinae</taxon>
        <taxon>Loxostege</taxon>
    </lineage>
</organism>
<name>A0ABD0SZJ1_LOXSC</name>
<protein>
    <recommendedName>
        <fullName evidence="2">Male-enhanced antigen 1</fullName>
    </recommendedName>
</protein>
<accession>A0ABD0SZJ1</accession>
<evidence type="ECO:0000256" key="1">
    <source>
        <dbReference type="ARBA" id="ARBA00002540"/>
    </source>
</evidence>
<evidence type="ECO:0000313" key="9">
    <source>
        <dbReference type="EMBL" id="KAL0880779.1"/>
    </source>
</evidence>
<dbReference type="InterPro" id="IPR009685">
    <property type="entry name" value="MEA1"/>
</dbReference>
<keyword evidence="6" id="KW-0744">Spermatogenesis</keyword>
<evidence type="ECO:0000256" key="3">
    <source>
        <dbReference type="ARBA" id="ARBA00022473"/>
    </source>
</evidence>
<dbReference type="EMBL" id="JBEUOH010000012">
    <property type="protein sequence ID" value="KAL0880779.1"/>
    <property type="molecule type" value="Genomic_DNA"/>
</dbReference>
<evidence type="ECO:0000313" key="10">
    <source>
        <dbReference type="Proteomes" id="UP001549920"/>
    </source>
</evidence>
<evidence type="ECO:0000313" key="11">
    <source>
        <dbReference type="Proteomes" id="UP001549921"/>
    </source>
</evidence>
<dbReference type="Proteomes" id="UP001549920">
    <property type="component" value="Unassembled WGS sequence"/>
</dbReference>
<dbReference type="EMBL" id="JBEDNZ010000012">
    <property type="protein sequence ID" value="KAL0831181.1"/>
    <property type="molecule type" value="Genomic_DNA"/>
</dbReference>
<gene>
    <name evidence="9" type="ORF">ABMA27_001976</name>
    <name evidence="8" type="ORF">ABMA28_002042</name>
</gene>
<dbReference type="PANTHER" id="PTHR17005">
    <property type="entry name" value="MALE-ENHANCED ANTIGEN-1"/>
    <property type="match status" value="1"/>
</dbReference>
<sequence length="153" mass="17368">MVCDGPDPPENNANDLIPPPRHDLLMNGNLDEGSDDEQNEHFGYEPLPQGPDAIHSDHDLSDEDPENSHSTEPQNNDVPAIESMDSLLTREVWNAPLRTESIQMDNERAQQVMSAMANFALPQTSIPEWAQTITEEQWKETLNDRIEKLRNNR</sequence>
<evidence type="ECO:0000313" key="8">
    <source>
        <dbReference type="EMBL" id="KAL0831181.1"/>
    </source>
</evidence>
<comment type="function">
    <text evidence="1">May play an important role in spermatogenesis and/or testis development.</text>
</comment>
<dbReference type="GO" id="GO:0007283">
    <property type="term" value="P:spermatogenesis"/>
    <property type="evidence" value="ECO:0007669"/>
    <property type="project" value="UniProtKB-KW"/>
</dbReference>
<feature type="compositionally biased region" description="Polar residues" evidence="7">
    <location>
        <begin position="68"/>
        <end position="77"/>
    </location>
</feature>
<evidence type="ECO:0000256" key="5">
    <source>
        <dbReference type="ARBA" id="ARBA00022782"/>
    </source>
</evidence>
<evidence type="ECO:0000256" key="7">
    <source>
        <dbReference type="SAM" id="MobiDB-lite"/>
    </source>
</evidence>
<dbReference type="Pfam" id="PF06910">
    <property type="entry name" value="MEA1"/>
    <property type="match status" value="1"/>
</dbReference>
<dbReference type="AlphaFoldDB" id="A0ABD0SZJ1"/>